<protein>
    <submittedName>
        <fullName evidence="2">Uncharacterized protein</fullName>
    </submittedName>
</protein>
<reference evidence="2 3" key="1">
    <citation type="submission" date="2024-09" db="EMBL/GenBank/DDBJ databases">
        <authorList>
            <person name="Sun Q."/>
            <person name="Mori K."/>
        </authorList>
    </citation>
    <scope>NUCLEOTIDE SEQUENCE [LARGE SCALE GENOMIC DNA]</scope>
    <source>
        <strain evidence="2 3">CCM 7609</strain>
    </source>
</reference>
<evidence type="ECO:0000313" key="3">
    <source>
        <dbReference type="Proteomes" id="UP001589575"/>
    </source>
</evidence>
<feature type="compositionally biased region" description="Low complexity" evidence="1">
    <location>
        <begin position="12"/>
        <end position="25"/>
    </location>
</feature>
<evidence type="ECO:0000313" key="2">
    <source>
        <dbReference type="EMBL" id="MFB9074567.1"/>
    </source>
</evidence>
<keyword evidence="3" id="KW-1185">Reference proteome</keyword>
<evidence type="ECO:0000256" key="1">
    <source>
        <dbReference type="SAM" id="MobiDB-lite"/>
    </source>
</evidence>
<gene>
    <name evidence="2" type="ORF">ACFFX0_26605</name>
</gene>
<sequence length="74" mass="8061">MAWPMDRRAACRSRPTPGSPSTAASTTWTVCAMSPLTRASTSVWTRRTWRSSSCGDPLIRPPAHCTERSCPVAP</sequence>
<comment type="caution">
    <text evidence="2">The sequence shown here is derived from an EMBL/GenBank/DDBJ whole genome shotgun (WGS) entry which is preliminary data.</text>
</comment>
<feature type="region of interest" description="Disordered" evidence="1">
    <location>
        <begin position="1"/>
        <end position="25"/>
    </location>
</feature>
<accession>A0ABV5G6J7</accession>
<organism evidence="2 3">
    <name type="scientific">Citricoccus parietis</name>
    <dbReference type="NCBI Taxonomy" id="592307"/>
    <lineage>
        <taxon>Bacteria</taxon>
        <taxon>Bacillati</taxon>
        <taxon>Actinomycetota</taxon>
        <taxon>Actinomycetes</taxon>
        <taxon>Micrococcales</taxon>
        <taxon>Micrococcaceae</taxon>
        <taxon>Citricoccus</taxon>
    </lineage>
</organism>
<name>A0ABV5G6J7_9MICC</name>
<dbReference type="Proteomes" id="UP001589575">
    <property type="component" value="Unassembled WGS sequence"/>
</dbReference>
<dbReference type="EMBL" id="JBHMFI010000002">
    <property type="protein sequence ID" value="MFB9074567.1"/>
    <property type="molecule type" value="Genomic_DNA"/>
</dbReference>
<proteinExistence type="predicted"/>